<evidence type="ECO:0000256" key="2">
    <source>
        <dbReference type="SAM" id="Phobius"/>
    </source>
</evidence>
<sequence>MEEMMVAMAATVLLALNVVGSGLLAGLIAIALTKTVATWGGLVGGFISSTPTLVIPLSLGIALASTDSAAALNQAMWISPVGIFLASTFLVMWRVLPLALPKPWPHRLPVTVAVSMFCWLSGAVVCYFAIGALQRVAHLPIQAVGGGALLCNFALSAPMACIKAAPVPKSEKAVPSGTYALRGSLAASVVGAAVLVSRWDPALAGIGAGFPAIALASLVSLWVSRGERVIAGAIGPVMLGGLSASTYCIAFGTLYAILFGAGLGQPLSLLLALSASYLSAVVLVSMPVFVSFSWVAAITRKRRSRQLETAEEEGVMVEEEDEENGQQQPHLNNRGAVMTEWTKGEATPLLLAATTSGHHPTYHACTSGENDWKGREDCVSRMAVRRHLSEETEQRIKMKGHDRPSSHDHHHEFDESGQGDETDKKKKNEETRRWVDVVVNPEASATTTEPAALQLPAMTAGSCAVAAAVEMGGSGEVEGKLQPNLNQRTLTPLR</sequence>
<dbReference type="RefSeq" id="XP_004341377.1">
    <property type="nucleotide sequence ID" value="XM_004341329.1"/>
</dbReference>
<feature type="transmembrane region" description="Helical" evidence="2">
    <location>
        <begin position="277"/>
        <end position="297"/>
    </location>
</feature>
<feature type="transmembrane region" description="Helical" evidence="2">
    <location>
        <begin position="230"/>
        <end position="257"/>
    </location>
</feature>
<organism evidence="3 4">
    <name type="scientific">Acanthamoeba castellanii (strain ATCC 30010 / Neff)</name>
    <dbReference type="NCBI Taxonomy" id="1257118"/>
    <lineage>
        <taxon>Eukaryota</taxon>
        <taxon>Amoebozoa</taxon>
        <taxon>Discosea</taxon>
        <taxon>Longamoebia</taxon>
        <taxon>Centramoebida</taxon>
        <taxon>Acanthamoebidae</taxon>
        <taxon>Acanthamoeba</taxon>
    </lineage>
</organism>
<feature type="compositionally biased region" description="Basic and acidic residues" evidence="1">
    <location>
        <begin position="421"/>
        <end position="433"/>
    </location>
</feature>
<dbReference type="AlphaFoldDB" id="L8H249"/>
<feature type="region of interest" description="Disordered" evidence="1">
    <location>
        <begin position="389"/>
        <end position="433"/>
    </location>
</feature>
<name>L8H249_ACACF</name>
<feature type="transmembrane region" description="Helical" evidence="2">
    <location>
        <begin position="108"/>
        <end position="130"/>
    </location>
</feature>
<feature type="region of interest" description="Disordered" evidence="1">
    <location>
        <begin position="473"/>
        <end position="494"/>
    </location>
</feature>
<evidence type="ECO:0000256" key="1">
    <source>
        <dbReference type="SAM" id="MobiDB-lite"/>
    </source>
</evidence>
<protein>
    <submittedName>
        <fullName evidence="3">Uncharacterized protein</fullName>
    </submittedName>
</protein>
<accession>L8H249</accession>
<reference evidence="3 4" key="1">
    <citation type="journal article" date="2013" name="Genome Biol.">
        <title>Genome of Acanthamoeba castellanii highlights extensive lateral gene transfer and early evolution of tyrosine kinase signaling.</title>
        <authorList>
            <person name="Clarke M."/>
            <person name="Lohan A.J."/>
            <person name="Liu B."/>
            <person name="Lagkouvardos I."/>
            <person name="Roy S."/>
            <person name="Zafar N."/>
            <person name="Bertelli C."/>
            <person name="Schilde C."/>
            <person name="Kianianmomeni A."/>
            <person name="Burglin T.R."/>
            <person name="Frech C."/>
            <person name="Turcotte B."/>
            <person name="Kopec K.O."/>
            <person name="Synnott J.M."/>
            <person name="Choo C."/>
            <person name="Paponov I."/>
            <person name="Finkler A."/>
            <person name="Soon Heng Tan C."/>
            <person name="Hutchins A.P."/>
            <person name="Weinmeier T."/>
            <person name="Rattei T."/>
            <person name="Chu J.S."/>
            <person name="Gimenez G."/>
            <person name="Irimia M."/>
            <person name="Rigden D.J."/>
            <person name="Fitzpatrick D.A."/>
            <person name="Lorenzo-Morales J."/>
            <person name="Bateman A."/>
            <person name="Chiu C.H."/>
            <person name="Tang P."/>
            <person name="Hegemann P."/>
            <person name="Fromm H."/>
            <person name="Raoult D."/>
            <person name="Greub G."/>
            <person name="Miranda-Saavedra D."/>
            <person name="Chen N."/>
            <person name="Nash P."/>
            <person name="Ginger M.L."/>
            <person name="Horn M."/>
            <person name="Schaap P."/>
            <person name="Caler L."/>
            <person name="Loftus B."/>
        </authorList>
    </citation>
    <scope>NUCLEOTIDE SEQUENCE [LARGE SCALE GENOMIC DNA]</scope>
    <source>
        <strain evidence="3 4">Neff</strain>
    </source>
</reference>
<dbReference type="EMBL" id="KB007933">
    <property type="protein sequence ID" value="ELR19292.1"/>
    <property type="molecule type" value="Genomic_DNA"/>
</dbReference>
<feature type="transmembrane region" description="Helical" evidence="2">
    <location>
        <begin position="39"/>
        <end position="63"/>
    </location>
</feature>
<evidence type="ECO:0000313" key="4">
    <source>
        <dbReference type="Proteomes" id="UP000011083"/>
    </source>
</evidence>
<dbReference type="GeneID" id="14920069"/>
<feature type="region of interest" description="Disordered" evidence="1">
    <location>
        <begin position="307"/>
        <end position="332"/>
    </location>
</feature>
<dbReference type="OrthoDB" id="31093at2759"/>
<keyword evidence="4" id="KW-1185">Reference proteome</keyword>
<feature type="compositionally biased region" description="Acidic residues" evidence="1">
    <location>
        <begin position="309"/>
        <end position="324"/>
    </location>
</feature>
<keyword evidence="2" id="KW-0812">Transmembrane</keyword>
<dbReference type="KEGG" id="acan:ACA1_264660"/>
<dbReference type="Proteomes" id="UP000011083">
    <property type="component" value="Unassembled WGS sequence"/>
</dbReference>
<feature type="transmembrane region" description="Helical" evidence="2">
    <location>
        <begin position="179"/>
        <end position="196"/>
    </location>
</feature>
<dbReference type="VEuPathDB" id="AmoebaDB:ACA1_264660"/>
<feature type="compositionally biased region" description="Basic and acidic residues" evidence="1">
    <location>
        <begin position="389"/>
        <end position="414"/>
    </location>
</feature>
<proteinExistence type="predicted"/>
<gene>
    <name evidence="3" type="ORF">ACA1_264660</name>
</gene>
<keyword evidence="2" id="KW-0472">Membrane</keyword>
<feature type="compositionally biased region" description="Polar residues" evidence="1">
    <location>
        <begin position="483"/>
        <end position="494"/>
    </location>
</feature>
<feature type="transmembrane region" description="Helical" evidence="2">
    <location>
        <begin position="6"/>
        <end position="32"/>
    </location>
</feature>
<evidence type="ECO:0000313" key="3">
    <source>
        <dbReference type="EMBL" id="ELR19292.1"/>
    </source>
</evidence>
<feature type="transmembrane region" description="Helical" evidence="2">
    <location>
        <begin position="136"/>
        <end position="158"/>
    </location>
</feature>
<feature type="transmembrane region" description="Helical" evidence="2">
    <location>
        <begin position="75"/>
        <end position="96"/>
    </location>
</feature>
<feature type="transmembrane region" description="Helical" evidence="2">
    <location>
        <begin position="202"/>
        <end position="223"/>
    </location>
</feature>
<keyword evidence="2" id="KW-1133">Transmembrane helix</keyword>